<organism evidence="1 2">
    <name type="scientific">Arctium lappa</name>
    <name type="common">Greater burdock</name>
    <name type="synonym">Lappa major</name>
    <dbReference type="NCBI Taxonomy" id="4217"/>
    <lineage>
        <taxon>Eukaryota</taxon>
        <taxon>Viridiplantae</taxon>
        <taxon>Streptophyta</taxon>
        <taxon>Embryophyta</taxon>
        <taxon>Tracheophyta</taxon>
        <taxon>Spermatophyta</taxon>
        <taxon>Magnoliopsida</taxon>
        <taxon>eudicotyledons</taxon>
        <taxon>Gunneridae</taxon>
        <taxon>Pentapetalae</taxon>
        <taxon>asterids</taxon>
        <taxon>campanulids</taxon>
        <taxon>Asterales</taxon>
        <taxon>Asteraceae</taxon>
        <taxon>Carduoideae</taxon>
        <taxon>Cardueae</taxon>
        <taxon>Arctiinae</taxon>
        <taxon>Arctium</taxon>
    </lineage>
</organism>
<proteinExistence type="predicted"/>
<comment type="caution">
    <text evidence="1">The sequence shown here is derived from an EMBL/GenBank/DDBJ whole genome shotgun (WGS) entry which is preliminary data.</text>
</comment>
<sequence length="74" mass="8152">MATVTHLQVQVKIDGNAFVLANDSVKWLQVMNRIVLCPAIAILVNLFPTLSFTNVLVYEEAGASAKQKLKLKQP</sequence>
<reference evidence="2" key="1">
    <citation type="journal article" date="2022" name="Mol. Ecol. Resour.">
        <title>The genomes of chicory, endive, great burdock and yacon provide insights into Asteraceae palaeo-polyploidization history and plant inulin production.</title>
        <authorList>
            <person name="Fan W."/>
            <person name="Wang S."/>
            <person name="Wang H."/>
            <person name="Wang A."/>
            <person name="Jiang F."/>
            <person name="Liu H."/>
            <person name="Zhao H."/>
            <person name="Xu D."/>
            <person name="Zhang Y."/>
        </authorList>
    </citation>
    <scope>NUCLEOTIDE SEQUENCE [LARGE SCALE GENOMIC DNA]</scope>
    <source>
        <strain evidence="2">cv. Niubang</strain>
    </source>
</reference>
<protein>
    <submittedName>
        <fullName evidence="1">Uncharacterized protein</fullName>
    </submittedName>
</protein>
<name>A0ACB8XJV6_ARCLA</name>
<evidence type="ECO:0000313" key="2">
    <source>
        <dbReference type="Proteomes" id="UP001055879"/>
    </source>
</evidence>
<accession>A0ACB8XJV6</accession>
<keyword evidence="2" id="KW-1185">Reference proteome</keyword>
<dbReference type="EMBL" id="CM042063">
    <property type="protein sequence ID" value="KAI3667943.1"/>
    <property type="molecule type" value="Genomic_DNA"/>
</dbReference>
<reference evidence="1 2" key="2">
    <citation type="journal article" date="2022" name="Mol. Ecol. Resour.">
        <title>The genomes of chicory, endive, great burdock and yacon provide insights into Asteraceae paleo-polyploidization history and plant inulin production.</title>
        <authorList>
            <person name="Fan W."/>
            <person name="Wang S."/>
            <person name="Wang H."/>
            <person name="Wang A."/>
            <person name="Jiang F."/>
            <person name="Liu H."/>
            <person name="Zhao H."/>
            <person name="Xu D."/>
            <person name="Zhang Y."/>
        </authorList>
    </citation>
    <scope>NUCLEOTIDE SEQUENCE [LARGE SCALE GENOMIC DNA]</scope>
    <source>
        <strain evidence="2">cv. Niubang</strain>
    </source>
</reference>
<dbReference type="Proteomes" id="UP001055879">
    <property type="component" value="Linkage Group LG17"/>
</dbReference>
<evidence type="ECO:0000313" key="1">
    <source>
        <dbReference type="EMBL" id="KAI3667943.1"/>
    </source>
</evidence>
<gene>
    <name evidence="1" type="ORF">L6452_43014</name>
</gene>